<evidence type="ECO:0000313" key="1">
    <source>
        <dbReference type="EMBL" id="EUA90700.1"/>
    </source>
</evidence>
<organism evidence="1 2">
    <name type="scientific">Mycobacterium ulcerans str. Harvey</name>
    <dbReference type="NCBI Taxonomy" id="1299332"/>
    <lineage>
        <taxon>Bacteria</taxon>
        <taxon>Bacillati</taxon>
        <taxon>Actinomycetota</taxon>
        <taxon>Actinomycetes</taxon>
        <taxon>Mycobacteriales</taxon>
        <taxon>Mycobacteriaceae</taxon>
        <taxon>Mycobacterium</taxon>
        <taxon>Mycobacterium ulcerans group</taxon>
    </lineage>
</organism>
<name>A0ABN0R129_MYCUL</name>
<keyword evidence="2" id="KW-1185">Reference proteome</keyword>
<keyword evidence="1" id="KW-0436">Ligase</keyword>
<proteinExistence type="predicted"/>
<sequence length="60" mass="6248">MGVERVALILQGVPNVYETDLLRPIIDLVAARAPAVMTRAITLTTCATGSSPTTAAPPRS</sequence>
<dbReference type="EC" id="6.1.1.7" evidence="1"/>
<dbReference type="EMBL" id="JAOL01000099">
    <property type="protein sequence ID" value="EUA90700.1"/>
    <property type="molecule type" value="Genomic_DNA"/>
</dbReference>
<dbReference type="GO" id="GO:0004813">
    <property type="term" value="F:alanine-tRNA ligase activity"/>
    <property type="evidence" value="ECO:0007669"/>
    <property type="project" value="UniProtKB-EC"/>
</dbReference>
<dbReference type="SUPFAM" id="SSF55681">
    <property type="entry name" value="Class II aaRS and biotin synthetases"/>
    <property type="match status" value="1"/>
</dbReference>
<dbReference type="Proteomes" id="UP000020681">
    <property type="component" value="Unassembled WGS sequence"/>
</dbReference>
<comment type="caution">
    <text evidence="1">The sequence shown here is derived from an EMBL/GenBank/DDBJ whole genome shotgun (WGS) entry which is preliminary data.</text>
</comment>
<dbReference type="InterPro" id="IPR045864">
    <property type="entry name" value="aa-tRNA-synth_II/BPL/LPL"/>
</dbReference>
<reference evidence="1 2" key="1">
    <citation type="submission" date="2014-01" db="EMBL/GenBank/DDBJ databases">
        <authorList>
            <person name="Dobos K."/>
            <person name="Lenaerts A."/>
            <person name="Ordway D."/>
            <person name="DeGroote M.A."/>
            <person name="Parker T."/>
            <person name="Sizemore C."/>
            <person name="Tallon L.J."/>
            <person name="Sadzewicz L.K."/>
            <person name="Sengamalay N."/>
            <person name="Fraser C.M."/>
            <person name="Hine E."/>
            <person name="Shefchek K.A."/>
            <person name="Das S.P."/>
            <person name="Tettelin H."/>
        </authorList>
    </citation>
    <scope>NUCLEOTIDE SEQUENCE [LARGE SCALE GENOMIC DNA]</scope>
    <source>
        <strain evidence="1 2">Harvey</strain>
    </source>
</reference>
<accession>A0ABN0R129</accession>
<protein>
    <submittedName>
        <fullName evidence="1">Alanyl-tRNA synthetase domain protein</fullName>
        <ecNumber evidence="1">6.1.1.7</ecNumber>
    </submittedName>
</protein>
<gene>
    <name evidence="1" type="primary">alaS</name>
    <name evidence="1" type="ORF">I551_2776</name>
</gene>
<evidence type="ECO:0000313" key="2">
    <source>
        <dbReference type="Proteomes" id="UP000020681"/>
    </source>
</evidence>